<dbReference type="InterPro" id="IPR036291">
    <property type="entry name" value="NAD(P)-bd_dom_sf"/>
</dbReference>
<dbReference type="GO" id="GO:0008977">
    <property type="term" value="F:prephenate dehydrogenase (NAD+) activity"/>
    <property type="evidence" value="ECO:0007669"/>
    <property type="project" value="UniProtKB-EC"/>
</dbReference>
<evidence type="ECO:0000256" key="9">
    <source>
        <dbReference type="ARBA" id="ARBA00023141"/>
    </source>
</evidence>
<reference evidence="12" key="1">
    <citation type="journal article" date="2021" name="PeerJ">
        <title>Extensive microbial diversity within the chicken gut microbiome revealed by metagenomics and culture.</title>
        <authorList>
            <person name="Gilroy R."/>
            <person name="Ravi A."/>
            <person name="Getino M."/>
            <person name="Pursley I."/>
            <person name="Horton D.L."/>
            <person name="Alikhan N.F."/>
            <person name="Baker D."/>
            <person name="Gharbi K."/>
            <person name="Hall N."/>
            <person name="Watson M."/>
            <person name="Adriaenssens E.M."/>
            <person name="Foster-Nyarko E."/>
            <person name="Jarju S."/>
            <person name="Secka A."/>
            <person name="Antonio M."/>
            <person name="Oren A."/>
            <person name="Chaudhuri R.R."/>
            <person name="La Ragione R."/>
            <person name="Hildebrand F."/>
            <person name="Pallen M.J."/>
        </authorList>
    </citation>
    <scope>NUCLEOTIDE SEQUENCE</scope>
    <source>
        <strain evidence="12">ChiW19-954</strain>
    </source>
</reference>
<dbReference type="SUPFAM" id="SSF55021">
    <property type="entry name" value="ACT-like"/>
    <property type="match status" value="1"/>
</dbReference>
<dbReference type="Gene3D" id="3.40.50.720">
    <property type="entry name" value="NAD(P)-binding Rossmann-like Domain"/>
    <property type="match status" value="1"/>
</dbReference>
<sequence length="365" mass="40178">MASTKIGFIGLGLIGGSVAKALRKYYPDYEIIAFDKNRETLALAVQDDIIHTACSSIDDNFRDCSYIFLCAPVSCNTAYLSQLKDLINPDCILTDVGSVKTSIHEEITALGMEENFIGGHPMAGSEKSGFANSKAHLIENAYYILTPTQKVSEEKTAAYRDLIASLKAIPITLDYQEHDHITGTISHLPHIIASTLVNYVRDTDTKDELMKALAAGGFKDITRIASSSPVMWQQICLKNRSNISSILGGYIDVLEHAKAMVDNGNETGLYSLFETSRDYRNSMPNSSAGPIKKQFAFYCDIIDEAGGIATIATILATNNINIKNIGIVHNREFEEGALKIEFYDEASSAKAARLLQKYHYIVYET</sequence>
<comment type="caution">
    <text evidence="12">The sequence shown here is derived from an EMBL/GenBank/DDBJ whole genome shotgun (WGS) entry which is preliminary data.</text>
</comment>
<gene>
    <name evidence="12" type="ORF">H9758_06325</name>
</gene>
<evidence type="ECO:0000256" key="8">
    <source>
        <dbReference type="ARBA" id="ARBA00023027"/>
    </source>
</evidence>
<dbReference type="Pfam" id="PF20463">
    <property type="entry name" value="PDH_C"/>
    <property type="match status" value="1"/>
</dbReference>
<keyword evidence="7" id="KW-0560">Oxidoreductase</keyword>
<evidence type="ECO:0000256" key="10">
    <source>
        <dbReference type="ARBA" id="ARBA00049260"/>
    </source>
</evidence>
<organism evidence="12 13">
    <name type="scientific">Candidatus Mediterraneibacter faecipullorum</name>
    <dbReference type="NCBI Taxonomy" id="2838670"/>
    <lineage>
        <taxon>Bacteria</taxon>
        <taxon>Bacillati</taxon>
        <taxon>Bacillota</taxon>
        <taxon>Clostridia</taxon>
        <taxon>Lachnospirales</taxon>
        <taxon>Lachnospiraceae</taxon>
        <taxon>Mediterraneibacter</taxon>
    </lineage>
</organism>
<proteinExistence type="inferred from homology"/>
<feature type="domain" description="Prephenate/arogenate dehydrogenase" evidence="11">
    <location>
        <begin position="4"/>
        <end position="291"/>
    </location>
</feature>
<keyword evidence="8" id="KW-0520">NAD</keyword>
<comment type="similarity">
    <text evidence="2">Belongs to the prephenate/arogenate dehydrogenase family.</text>
</comment>
<dbReference type="SUPFAM" id="SSF51735">
    <property type="entry name" value="NAD(P)-binding Rossmann-fold domains"/>
    <property type="match status" value="1"/>
</dbReference>
<dbReference type="PROSITE" id="PS51176">
    <property type="entry name" value="PDH_ADH"/>
    <property type="match status" value="1"/>
</dbReference>
<keyword evidence="6" id="KW-0028">Amino-acid biosynthesis</keyword>
<dbReference type="AlphaFoldDB" id="A0A9D2ST45"/>
<keyword evidence="9" id="KW-0057">Aromatic amino acid biosynthesis</keyword>
<dbReference type="InterPro" id="IPR008927">
    <property type="entry name" value="6-PGluconate_DH-like_C_sf"/>
</dbReference>
<dbReference type="Pfam" id="PF02153">
    <property type="entry name" value="PDH_N"/>
    <property type="match status" value="1"/>
</dbReference>
<dbReference type="PANTHER" id="PTHR21363">
    <property type="entry name" value="PREPHENATE DEHYDROGENASE"/>
    <property type="match status" value="1"/>
</dbReference>
<keyword evidence="5" id="KW-0827">Tyrosine biosynthesis</keyword>
<dbReference type="Proteomes" id="UP000823890">
    <property type="component" value="Unassembled WGS sequence"/>
</dbReference>
<evidence type="ECO:0000256" key="6">
    <source>
        <dbReference type="ARBA" id="ARBA00022605"/>
    </source>
</evidence>
<evidence type="ECO:0000256" key="1">
    <source>
        <dbReference type="ARBA" id="ARBA00005067"/>
    </source>
</evidence>
<name>A0A9D2ST45_9FIRM</name>
<evidence type="ECO:0000313" key="13">
    <source>
        <dbReference type="Proteomes" id="UP000823890"/>
    </source>
</evidence>
<dbReference type="FunFam" id="1.10.3660.10:FF:000003">
    <property type="entry name" value="Prephenate dehydrogenase"/>
    <property type="match status" value="1"/>
</dbReference>
<evidence type="ECO:0000256" key="3">
    <source>
        <dbReference type="ARBA" id="ARBA00012068"/>
    </source>
</evidence>
<evidence type="ECO:0000256" key="4">
    <source>
        <dbReference type="ARBA" id="ARBA00016891"/>
    </source>
</evidence>
<dbReference type="PANTHER" id="PTHR21363:SF0">
    <property type="entry name" value="PREPHENATE DEHYDROGENASE [NADP(+)]"/>
    <property type="match status" value="1"/>
</dbReference>
<dbReference type="InterPro" id="IPR050812">
    <property type="entry name" value="Preph/Arog_dehydrog"/>
</dbReference>
<comment type="pathway">
    <text evidence="1">Amino-acid biosynthesis; L-tyrosine biosynthesis; (4-hydroxyphenyl)pyruvate from prephenate (NAD(+) route): step 1/1.</text>
</comment>
<dbReference type="EMBL" id="DWWO01000079">
    <property type="protein sequence ID" value="HJC34197.1"/>
    <property type="molecule type" value="Genomic_DNA"/>
</dbReference>
<dbReference type="GO" id="GO:0004665">
    <property type="term" value="F:prephenate dehydrogenase (NADP+) activity"/>
    <property type="evidence" value="ECO:0007669"/>
    <property type="project" value="InterPro"/>
</dbReference>
<evidence type="ECO:0000313" key="12">
    <source>
        <dbReference type="EMBL" id="HJC34197.1"/>
    </source>
</evidence>
<protein>
    <recommendedName>
        <fullName evidence="4">Prephenate dehydrogenase</fullName>
        <ecNumber evidence="3">1.3.1.12</ecNumber>
    </recommendedName>
</protein>
<evidence type="ECO:0000256" key="7">
    <source>
        <dbReference type="ARBA" id="ARBA00023002"/>
    </source>
</evidence>
<comment type="catalytic activity">
    <reaction evidence="10">
        <text>prephenate + NAD(+) = 3-(4-hydroxyphenyl)pyruvate + CO2 + NADH</text>
        <dbReference type="Rhea" id="RHEA:13869"/>
        <dbReference type="ChEBI" id="CHEBI:16526"/>
        <dbReference type="ChEBI" id="CHEBI:29934"/>
        <dbReference type="ChEBI" id="CHEBI:36242"/>
        <dbReference type="ChEBI" id="CHEBI:57540"/>
        <dbReference type="ChEBI" id="CHEBI:57945"/>
        <dbReference type="EC" id="1.3.1.12"/>
    </reaction>
</comment>
<dbReference type="InterPro" id="IPR045865">
    <property type="entry name" value="ACT-like_dom_sf"/>
</dbReference>
<dbReference type="FunFam" id="3.40.50.720:FF:000208">
    <property type="entry name" value="Prephenate dehydrogenase"/>
    <property type="match status" value="1"/>
</dbReference>
<dbReference type="InterPro" id="IPR046825">
    <property type="entry name" value="PDH_C"/>
</dbReference>
<evidence type="ECO:0000256" key="2">
    <source>
        <dbReference type="ARBA" id="ARBA00007964"/>
    </source>
</evidence>
<dbReference type="SUPFAM" id="SSF48179">
    <property type="entry name" value="6-phosphogluconate dehydrogenase C-terminal domain-like"/>
    <property type="match status" value="1"/>
</dbReference>
<reference evidence="12" key="2">
    <citation type="submission" date="2021-04" db="EMBL/GenBank/DDBJ databases">
        <authorList>
            <person name="Gilroy R."/>
        </authorList>
    </citation>
    <scope>NUCLEOTIDE SEQUENCE</scope>
    <source>
        <strain evidence="12">ChiW19-954</strain>
    </source>
</reference>
<dbReference type="GO" id="GO:0006571">
    <property type="term" value="P:tyrosine biosynthetic process"/>
    <property type="evidence" value="ECO:0007669"/>
    <property type="project" value="UniProtKB-KW"/>
</dbReference>
<dbReference type="InterPro" id="IPR046826">
    <property type="entry name" value="PDH_N"/>
</dbReference>
<evidence type="ECO:0000256" key="5">
    <source>
        <dbReference type="ARBA" id="ARBA00022498"/>
    </source>
</evidence>
<dbReference type="InterPro" id="IPR003099">
    <property type="entry name" value="Prephen_DH"/>
</dbReference>
<dbReference type="GO" id="GO:0070403">
    <property type="term" value="F:NAD+ binding"/>
    <property type="evidence" value="ECO:0007669"/>
    <property type="project" value="InterPro"/>
</dbReference>
<accession>A0A9D2ST45</accession>
<evidence type="ECO:0000259" key="11">
    <source>
        <dbReference type="PROSITE" id="PS51176"/>
    </source>
</evidence>
<dbReference type="Gene3D" id="1.10.3660.10">
    <property type="entry name" value="6-phosphogluconate dehydrogenase C-terminal like domain"/>
    <property type="match status" value="1"/>
</dbReference>
<dbReference type="EC" id="1.3.1.12" evidence="3"/>